<evidence type="ECO:0008006" key="2">
    <source>
        <dbReference type="Google" id="ProtNLM"/>
    </source>
</evidence>
<dbReference type="AlphaFoldDB" id="A0A7C2HUX5"/>
<name>A0A7C2HUX5_9THEO</name>
<proteinExistence type="predicted"/>
<organism evidence="1">
    <name type="scientific">Ammonifex degensii</name>
    <dbReference type="NCBI Taxonomy" id="42838"/>
    <lineage>
        <taxon>Bacteria</taxon>
        <taxon>Bacillati</taxon>
        <taxon>Bacillota</taxon>
        <taxon>Clostridia</taxon>
        <taxon>Thermoanaerobacterales</taxon>
        <taxon>Thermoanaerobacteraceae</taxon>
        <taxon>Ammonifex</taxon>
    </lineage>
</organism>
<comment type="caution">
    <text evidence="1">The sequence shown here is derived from an EMBL/GenBank/DDBJ whole genome shotgun (WGS) entry which is preliminary data.</text>
</comment>
<dbReference type="EMBL" id="DSMU01000271">
    <property type="protein sequence ID" value="HEL65875.1"/>
    <property type="molecule type" value="Genomic_DNA"/>
</dbReference>
<protein>
    <recommendedName>
        <fullName evidence="2">Thioredoxin-like fold domain-containing protein</fullName>
    </recommendedName>
</protein>
<sequence>MLPLGYHFYKKALAKSFGEDVRLLYQDFNAPGTHPGAAALAARIRAAGLSLPVVAVGEEVVAAGRLPAVEELLSEVKARRKEN</sequence>
<accession>A0A7C2HUX5</accession>
<gene>
    <name evidence="1" type="ORF">ENQ34_04255</name>
</gene>
<evidence type="ECO:0000313" key="1">
    <source>
        <dbReference type="EMBL" id="HEL65875.1"/>
    </source>
</evidence>
<reference evidence="1" key="1">
    <citation type="journal article" date="2020" name="mSystems">
        <title>Genome- and Community-Level Interaction Insights into Carbon Utilization and Element Cycling Functions of Hydrothermarchaeota in Hydrothermal Sediment.</title>
        <authorList>
            <person name="Zhou Z."/>
            <person name="Liu Y."/>
            <person name="Xu W."/>
            <person name="Pan J."/>
            <person name="Luo Z.H."/>
            <person name="Li M."/>
        </authorList>
    </citation>
    <scope>NUCLEOTIDE SEQUENCE [LARGE SCALE GENOMIC DNA]</scope>
    <source>
        <strain evidence="1">SpSt-300</strain>
    </source>
</reference>